<accession>A0A0M8QJ35</accession>
<feature type="non-terminal residue" evidence="1">
    <location>
        <position position="88"/>
    </location>
</feature>
<evidence type="ECO:0000313" key="1">
    <source>
        <dbReference type="EMBL" id="KOT39378.1"/>
    </source>
</evidence>
<protein>
    <submittedName>
        <fullName evidence="1">Uncharacterized protein</fullName>
    </submittedName>
</protein>
<dbReference type="AlphaFoldDB" id="A0A0M8QJ35"/>
<comment type="caution">
    <text evidence="1">The sequence shown here is derived from an EMBL/GenBank/DDBJ whole genome shotgun (WGS) entry which is preliminary data.</text>
</comment>
<reference evidence="1 2" key="1">
    <citation type="submission" date="2015-07" db="EMBL/GenBank/DDBJ databases">
        <authorList>
            <person name="Noorani M."/>
        </authorList>
    </citation>
    <scope>NUCLEOTIDE SEQUENCE [LARGE SCALE GENOMIC DNA]</scope>
    <source>
        <strain evidence="1 2">NRRL B-24567</strain>
    </source>
</reference>
<dbReference type="EMBL" id="LGCN01000147">
    <property type="protein sequence ID" value="KOT39378.1"/>
    <property type="molecule type" value="Genomic_DNA"/>
</dbReference>
<sequence length="88" mass="8957">AGACAARGIPVTVVDTASPLERVLGGCLPAAITAHATVRRIRFVRATGLVTRPAIRSAVWHCLTALTPGKLQSLRWSGGRGASGGRGG</sequence>
<organism evidence="1 2">
    <name type="scientific">Streptomyces caelestis</name>
    <dbReference type="NCBI Taxonomy" id="36816"/>
    <lineage>
        <taxon>Bacteria</taxon>
        <taxon>Bacillati</taxon>
        <taxon>Actinomycetota</taxon>
        <taxon>Actinomycetes</taxon>
        <taxon>Kitasatosporales</taxon>
        <taxon>Streptomycetaceae</taxon>
        <taxon>Streptomyces</taxon>
    </lineage>
</organism>
<dbReference type="Proteomes" id="UP000037773">
    <property type="component" value="Unassembled WGS sequence"/>
</dbReference>
<name>A0A0M8QJ35_9ACTN</name>
<proteinExistence type="predicted"/>
<keyword evidence="2" id="KW-1185">Reference proteome</keyword>
<dbReference type="PATRIC" id="fig|36816.3.peg.3102"/>
<evidence type="ECO:0000313" key="2">
    <source>
        <dbReference type="Proteomes" id="UP000037773"/>
    </source>
</evidence>
<gene>
    <name evidence="1" type="ORF">ADK41_14360</name>
</gene>
<feature type="non-terminal residue" evidence="1">
    <location>
        <position position="1"/>
    </location>
</feature>